<sequence length="319" mass="34233">MTEPNRLPLEWSEPDPTAEPSPSAGSSGHSSAASPAGSEGQSAAEASHPASTEAEAAAPASTVPAPPSWEPLTPLERRILGVLVEKQKTLSYAYPLSLNSLVLGCNQKDNRDPVMHVTEEEVEATLEELIRKDLVEAVQGGRVTHYRHKLYEKWTPDGKELAVLAELLLRGAQSRGLLRARASRMDRISNAEELDGILQRLAQRRLVVFLTPPQRRGAVVTHGFHTPEELARLSQTVAAEEADQEGGPPDRTVPSPAASELASTVGKTRMARPALQEQLETLTAAVQELQRRVERLEALLGQSGGAAAPDTASHSTSSV</sequence>
<dbReference type="PANTHER" id="PTHR38768:SF1">
    <property type="entry name" value="UPF0502 PROTEIN YCEH"/>
    <property type="match status" value="1"/>
</dbReference>
<feature type="region of interest" description="Disordered" evidence="2">
    <location>
        <begin position="1"/>
        <end position="71"/>
    </location>
</feature>
<keyword evidence="1" id="KW-0175">Coiled coil</keyword>
<dbReference type="Proteomes" id="UP000542342">
    <property type="component" value="Unassembled WGS sequence"/>
</dbReference>
<feature type="region of interest" description="Disordered" evidence="2">
    <location>
        <begin position="237"/>
        <end position="272"/>
    </location>
</feature>
<gene>
    <name evidence="3" type="ORF">H0921_16675</name>
</gene>
<dbReference type="InterPro" id="IPR036388">
    <property type="entry name" value="WH-like_DNA-bd_sf"/>
</dbReference>
<organism evidence="3 4">
    <name type="scientific">Thermogemmata fonticola</name>
    <dbReference type="NCBI Taxonomy" id="2755323"/>
    <lineage>
        <taxon>Bacteria</taxon>
        <taxon>Pseudomonadati</taxon>
        <taxon>Planctomycetota</taxon>
        <taxon>Planctomycetia</taxon>
        <taxon>Gemmatales</taxon>
        <taxon>Gemmataceae</taxon>
        <taxon>Thermogemmata</taxon>
    </lineage>
</organism>
<evidence type="ECO:0000256" key="1">
    <source>
        <dbReference type="SAM" id="Coils"/>
    </source>
</evidence>
<feature type="compositionally biased region" description="Low complexity" evidence="2">
    <location>
        <begin position="18"/>
        <end position="63"/>
    </location>
</feature>
<dbReference type="AlphaFoldDB" id="A0A7V9ACY8"/>
<evidence type="ECO:0000256" key="2">
    <source>
        <dbReference type="SAM" id="MobiDB-lite"/>
    </source>
</evidence>
<dbReference type="Gene3D" id="1.10.10.10">
    <property type="entry name" value="Winged helix-like DNA-binding domain superfamily/Winged helix DNA-binding domain"/>
    <property type="match status" value="2"/>
</dbReference>
<dbReference type="SUPFAM" id="SSF46785">
    <property type="entry name" value="Winged helix' DNA-binding domain"/>
    <property type="match status" value="2"/>
</dbReference>
<dbReference type="RefSeq" id="WP_194539659.1">
    <property type="nucleotide sequence ID" value="NZ_JACEFB010000019.1"/>
</dbReference>
<comment type="caution">
    <text evidence="3">The sequence shown here is derived from an EMBL/GenBank/DDBJ whole genome shotgun (WGS) entry which is preliminary data.</text>
</comment>
<dbReference type="PANTHER" id="PTHR38768">
    <property type="entry name" value="UPF0502 PROTEIN YCEH"/>
    <property type="match status" value="1"/>
</dbReference>
<name>A0A7V9ACY8_9BACT</name>
<proteinExistence type="predicted"/>
<dbReference type="InterPro" id="IPR007432">
    <property type="entry name" value="DUF480"/>
</dbReference>
<feature type="coiled-coil region" evidence="1">
    <location>
        <begin position="272"/>
        <end position="299"/>
    </location>
</feature>
<dbReference type="InterPro" id="IPR036390">
    <property type="entry name" value="WH_DNA-bd_sf"/>
</dbReference>
<reference evidence="3 4" key="1">
    <citation type="submission" date="2020-07" db="EMBL/GenBank/DDBJ databases">
        <title>Thermogemmata thermophila gen. nov., sp. nov., a novel moderate thermophilic planctomycete from a Kamchatka hot spring.</title>
        <authorList>
            <person name="Elcheninov A.G."/>
            <person name="Podosokorskaya O.A."/>
            <person name="Kovaleva O.L."/>
            <person name="Novikov A."/>
            <person name="Bonch-Osmolovskaya E.A."/>
            <person name="Toshchakov S.V."/>
            <person name="Kublanov I.V."/>
        </authorList>
    </citation>
    <scope>NUCLEOTIDE SEQUENCE [LARGE SCALE GENOMIC DNA]</scope>
    <source>
        <strain evidence="3 4">2918</strain>
    </source>
</reference>
<dbReference type="Pfam" id="PF04337">
    <property type="entry name" value="DUF480"/>
    <property type="match status" value="1"/>
</dbReference>
<protein>
    <submittedName>
        <fullName evidence="3">DUF480 domain-containing protein</fullName>
    </submittedName>
</protein>
<keyword evidence="4" id="KW-1185">Reference proteome</keyword>
<accession>A0A7V9ACY8</accession>
<dbReference type="EMBL" id="JACEFB010000019">
    <property type="protein sequence ID" value="MBA2227796.1"/>
    <property type="molecule type" value="Genomic_DNA"/>
</dbReference>
<evidence type="ECO:0000313" key="3">
    <source>
        <dbReference type="EMBL" id="MBA2227796.1"/>
    </source>
</evidence>
<feature type="region of interest" description="Disordered" evidence="2">
    <location>
        <begin position="300"/>
        <end position="319"/>
    </location>
</feature>
<evidence type="ECO:0000313" key="4">
    <source>
        <dbReference type="Proteomes" id="UP000542342"/>
    </source>
</evidence>